<dbReference type="InterPro" id="IPR017871">
    <property type="entry name" value="ABC_transporter-like_CS"/>
</dbReference>
<dbReference type="SMART" id="SM00382">
    <property type="entry name" value="AAA"/>
    <property type="match status" value="1"/>
</dbReference>
<dbReference type="PROSITE" id="PS00211">
    <property type="entry name" value="ABC_TRANSPORTER_1"/>
    <property type="match status" value="1"/>
</dbReference>
<dbReference type="InterPro" id="IPR017911">
    <property type="entry name" value="MacB-like_ATP-bd"/>
</dbReference>
<gene>
    <name evidence="5" type="ORF">DESUT3_36320</name>
</gene>
<sequence length="232" mass="25309">MESTILIDAAGVSKIHNRGKPDEVAAVRDASLRVRRGETLVLKGPSGSGKTSLLSLVGCMARPSAGRILVEGRDVAKLPERFLTEVRRSTFGFIFQQFNLVRDLSVQDNVLLPLFPLDTRLAEMRRRAAAVLEKLSLAGKSQRKVRQLSGGEQQRVAIARALINNPRILVADEPTAHLDSRLAADLLDILSGLKAEGKTILIATHDPYIFEHPLVDRSIEMHDGRIAGAATP</sequence>
<evidence type="ECO:0000256" key="2">
    <source>
        <dbReference type="ARBA" id="ARBA00022741"/>
    </source>
</evidence>
<dbReference type="InterPro" id="IPR027417">
    <property type="entry name" value="P-loop_NTPase"/>
</dbReference>
<reference evidence="5 6" key="1">
    <citation type="journal article" date="2016" name="C (Basel)">
        <title>Selective Growth of and Electricity Production by Marine Exoelectrogenic Bacteria in Self-Aggregated Hydrogel of Microbially Reduced Graphene Oxide.</title>
        <authorList>
            <person name="Yoshida N."/>
            <person name="Goto Y."/>
            <person name="Miyata Y."/>
        </authorList>
    </citation>
    <scope>NUCLEOTIDE SEQUENCE [LARGE SCALE GENOMIC DNA]</scope>
    <source>
        <strain evidence="5 6">NIT-T3</strain>
    </source>
</reference>
<evidence type="ECO:0000259" key="4">
    <source>
        <dbReference type="PROSITE" id="PS50893"/>
    </source>
</evidence>
<dbReference type="Proteomes" id="UP001319827">
    <property type="component" value="Chromosome"/>
</dbReference>
<dbReference type="GO" id="GO:0005524">
    <property type="term" value="F:ATP binding"/>
    <property type="evidence" value="ECO:0007669"/>
    <property type="project" value="UniProtKB-KW"/>
</dbReference>
<dbReference type="SUPFAM" id="SSF52540">
    <property type="entry name" value="P-loop containing nucleoside triphosphate hydrolases"/>
    <property type="match status" value="1"/>
</dbReference>
<evidence type="ECO:0000256" key="1">
    <source>
        <dbReference type="ARBA" id="ARBA00022448"/>
    </source>
</evidence>
<dbReference type="PANTHER" id="PTHR24220">
    <property type="entry name" value="IMPORT ATP-BINDING PROTEIN"/>
    <property type="match status" value="1"/>
</dbReference>
<protein>
    <submittedName>
        <fullName evidence="5">ABC transporter ATP-binding protein</fullName>
    </submittedName>
</protein>
<evidence type="ECO:0000313" key="5">
    <source>
        <dbReference type="EMBL" id="BCR06563.1"/>
    </source>
</evidence>
<keyword evidence="6" id="KW-1185">Reference proteome</keyword>
<keyword evidence="2" id="KW-0547">Nucleotide-binding</keyword>
<dbReference type="InterPro" id="IPR003439">
    <property type="entry name" value="ABC_transporter-like_ATP-bd"/>
</dbReference>
<dbReference type="EMBL" id="AP024355">
    <property type="protein sequence ID" value="BCR06563.1"/>
    <property type="molecule type" value="Genomic_DNA"/>
</dbReference>
<organism evidence="5 6">
    <name type="scientific">Desulfuromonas versatilis</name>
    <dbReference type="NCBI Taxonomy" id="2802975"/>
    <lineage>
        <taxon>Bacteria</taxon>
        <taxon>Pseudomonadati</taxon>
        <taxon>Thermodesulfobacteriota</taxon>
        <taxon>Desulfuromonadia</taxon>
        <taxon>Desulfuromonadales</taxon>
        <taxon>Desulfuromonadaceae</taxon>
        <taxon>Desulfuromonas</taxon>
    </lineage>
</organism>
<dbReference type="InterPro" id="IPR015854">
    <property type="entry name" value="ABC_transpr_LolD-like"/>
</dbReference>
<reference evidence="5 6" key="2">
    <citation type="journal article" date="2021" name="Int. J. Syst. Evol. Microbiol.">
        <title>Isolation and Polyphasic Characterization of Desulfuromonas versatilis sp. Nov., an Electrogenic Bacteria Capable of Versatile Metabolism Isolated from a Graphene Oxide-Reducing Enrichment Culture.</title>
        <authorList>
            <person name="Xie L."/>
            <person name="Yoshida N."/>
            <person name="Ishii S."/>
            <person name="Meng L."/>
        </authorList>
    </citation>
    <scope>NUCLEOTIDE SEQUENCE [LARGE SCALE GENOMIC DNA]</scope>
    <source>
        <strain evidence="5 6">NIT-T3</strain>
    </source>
</reference>
<name>A0ABN6E2K3_9BACT</name>
<proteinExistence type="predicted"/>
<evidence type="ECO:0000256" key="3">
    <source>
        <dbReference type="ARBA" id="ARBA00022840"/>
    </source>
</evidence>
<accession>A0ABN6E2K3</accession>
<keyword evidence="3 5" id="KW-0067">ATP-binding</keyword>
<feature type="domain" description="ABC transporter" evidence="4">
    <location>
        <begin position="7"/>
        <end position="232"/>
    </location>
</feature>
<dbReference type="CDD" id="cd03255">
    <property type="entry name" value="ABC_MJ0796_LolCDE_FtsE"/>
    <property type="match status" value="1"/>
</dbReference>
<dbReference type="Gene3D" id="3.40.50.300">
    <property type="entry name" value="P-loop containing nucleotide triphosphate hydrolases"/>
    <property type="match status" value="1"/>
</dbReference>
<dbReference type="RefSeq" id="WP_221249943.1">
    <property type="nucleotide sequence ID" value="NZ_AP024355.1"/>
</dbReference>
<keyword evidence="1" id="KW-0813">Transport</keyword>
<dbReference type="PROSITE" id="PS50893">
    <property type="entry name" value="ABC_TRANSPORTER_2"/>
    <property type="match status" value="1"/>
</dbReference>
<evidence type="ECO:0000313" key="6">
    <source>
        <dbReference type="Proteomes" id="UP001319827"/>
    </source>
</evidence>
<dbReference type="Pfam" id="PF00005">
    <property type="entry name" value="ABC_tran"/>
    <property type="match status" value="1"/>
</dbReference>
<dbReference type="PANTHER" id="PTHR24220:SF86">
    <property type="entry name" value="ABC TRANSPORTER ABCH.1"/>
    <property type="match status" value="1"/>
</dbReference>
<dbReference type="InterPro" id="IPR003593">
    <property type="entry name" value="AAA+_ATPase"/>
</dbReference>